<evidence type="ECO:0000256" key="4">
    <source>
        <dbReference type="SAM" id="MobiDB-lite"/>
    </source>
</evidence>
<dbReference type="PANTHER" id="PTHR31319">
    <property type="entry name" value="ZINC FINGER PROTEIN CONSTANS-LIKE 4"/>
    <property type="match status" value="1"/>
</dbReference>
<dbReference type="GO" id="GO:0009909">
    <property type="term" value="P:regulation of flower development"/>
    <property type="evidence" value="ECO:0007669"/>
    <property type="project" value="InterPro"/>
</dbReference>
<dbReference type="PANTHER" id="PTHR31319:SF114">
    <property type="entry name" value="OS12G0262400 PROTEIN"/>
    <property type="match status" value="1"/>
</dbReference>
<feature type="region of interest" description="Disordered" evidence="4">
    <location>
        <begin position="1"/>
        <end position="65"/>
    </location>
</feature>
<evidence type="ECO:0000256" key="2">
    <source>
        <dbReference type="ARBA" id="ARBA00023242"/>
    </source>
</evidence>
<evidence type="ECO:0000256" key="3">
    <source>
        <dbReference type="PROSITE-ProRule" id="PRU00357"/>
    </source>
</evidence>
<evidence type="ECO:0000313" key="6">
    <source>
        <dbReference type="EMBL" id="JAT65028.1"/>
    </source>
</evidence>
<dbReference type="AlphaFoldDB" id="A0A1D1ZDQ8"/>
<dbReference type="InterPro" id="IPR045281">
    <property type="entry name" value="CONSTANS-like"/>
</dbReference>
<dbReference type="InterPro" id="IPR010402">
    <property type="entry name" value="CCT_domain"/>
</dbReference>
<feature type="compositionally biased region" description="Polar residues" evidence="4">
    <location>
        <begin position="1"/>
        <end position="12"/>
    </location>
</feature>
<dbReference type="EMBL" id="GDJX01002908">
    <property type="protein sequence ID" value="JAT65028.1"/>
    <property type="molecule type" value="Transcribed_RNA"/>
</dbReference>
<organism evidence="6">
    <name type="scientific">Anthurium amnicola</name>
    <dbReference type="NCBI Taxonomy" id="1678845"/>
    <lineage>
        <taxon>Eukaryota</taxon>
        <taxon>Viridiplantae</taxon>
        <taxon>Streptophyta</taxon>
        <taxon>Embryophyta</taxon>
        <taxon>Tracheophyta</taxon>
        <taxon>Spermatophyta</taxon>
        <taxon>Magnoliopsida</taxon>
        <taxon>Liliopsida</taxon>
        <taxon>Araceae</taxon>
        <taxon>Pothoideae</taxon>
        <taxon>Potheae</taxon>
        <taxon>Anthurium</taxon>
    </lineage>
</organism>
<keyword evidence="2 3" id="KW-0539">Nucleus</keyword>
<accession>A0A1D1ZDQ8</accession>
<evidence type="ECO:0000259" key="5">
    <source>
        <dbReference type="PROSITE" id="PS51017"/>
    </source>
</evidence>
<feature type="compositionally biased region" description="Low complexity" evidence="4">
    <location>
        <begin position="52"/>
        <end position="65"/>
    </location>
</feature>
<feature type="non-terminal residue" evidence="6">
    <location>
        <position position="1"/>
    </location>
</feature>
<feature type="domain" description="CCT" evidence="5">
    <location>
        <begin position="163"/>
        <end position="205"/>
    </location>
</feature>
<dbReference type="PROSITE" id="PS51017">
    <property type="entry name" value="CCT"/>
    <property type="match status" value="1"/>
</dbReference>
<evidence type="ECO:0000256" key="1">
    <source>
        <dbReference type="ARBA" id="ARBA00004123"/>
    </source>
</evidence>
<name>A0A1D1ZDQ8_9ARAE</name>
<dbReference type="Pfam" id="PF06203">
    <property type="entry name" value="CCT"/>
    <property type="match status" value="1"/>
</dbReference>
<reference evidence="6" key="1">
    <citation type="submission" date="2015-07" db="EMBL/GenBank/DDBJ databases">
        <title>Transcriptome Assembly of Anthurium amnicola.</title>
        <authorList>
            <person name="Suzuki J."/>
        </authorList>
    </citation>
    <scope>NUCLEOTIDE SEQUENCE</scope>
</reference>
<dbReference type="GO" id="GO:0005634">
    <property type="term" value="C:nucleus"/>
    <property type="evidence" value="ECO:0007669"/>
    <property type="project" value="UniProtKB-SubCell"/>
</dbReference>
<sequence length="266" mass="29598">PTSIIGDASSSYAVREGGLPSPGLPPPRPLRHRQHHHSRKVAPLKPPPPPSFFSTTPHITTPHSPGLLPLPPLAMYHYPSSYPFDPSLLLPPSPPQAIGASPSSDYSLPLPSYLTIPTRTPTNTNTTSSRGSSPLSHLVEWNHHCLSTREVGGRATRYNAEERRERIERYRSKRHQRNFQKKITYACRKTLADSRPRVRGRFARNGEAEAEAEASEVDGCGDYACAQGRDECRGWMPAADEEDEWAGDPDFWADFLDNLSVNNPIY</sequence>
<feature type="compositionally biased region" description="Basic residues" evidence="4">
    <location>
        <begin position="29"/>
        <end position="42"/>
    </location>
</feature>
<proteinExistence type="predicted"/>
<dbReference type="GO" id="GO:0003700">
    <property type="term" value="F:DNA-binding transcription factor activity"/>
    <property type="evidence" value="ECO:0007669"/>
    <property type="project" value="TreeGrafter"/>
</dbReference>
<protein>
    <submittedName>
        <fullName evidence="6">Zinc finger protein CONSTANS-LIKE 5</fullName>
    </submittedName>
</protein>
<gene>
    <name evidence="6" type="primary">COL5_1</name>
    <name evidence="6" type="ORF">g.33502</name>
</gene>
<comment type="subcellular location">
    <subcellularLocation>
        <location evidence="1 3">Nucleus</location>
    </subcellularLocation>
</comment>